<evidence type="ECO:0000259" key="8">
    <source>
        <dbReference type="PROSITE" id="PS51998"/>
    </source>
</evidence>
<evidence type="ECO:0000256" key="1">
    <source>
        <dbReference type="ARBA" id="ARBA00004604"/>
    </source>
</evidence>
<dbReference type="GO" id="GO:0006325">
    <property type="term" value="P:chromatin organization"/>
    <property type="evidence" value="ECO:0007669"/>
    <property type="project" value="UniProtKB-KW"/>
</dbReference>
<feature type="region of interest" description="Disordered" evidence="7">
    <location>
        <begin position="620"/>
        <end position="653"/>
    </location>
</feature>
<dbReference type="InterPro" id="IPR014876">
    <property type="entry name" value="DEK_C"/>
</dbReference>
<dbReference type="AlphaFoldDB" id="A0A835MP08"/>
<feature type="compositionally biased region" description="Basic and acidic residues" evidence="7">
    <location>
        <begin position="418"/>
        <end position="430"/>
    </location>
</feature>
<feature type="compositionally biased region" description="Acidic residues" evidence="7">
    <location>
        <begin position="623"/>
        <end position="653"/>
    </location>
</feature>
<feature type="compositionally biased region" description="Basic and acidic residues" evidence="7">
    <location>
        <begin position="1"/>
        <end position="47"/>
    </location>
</feature>
<keyword evidence="3" id="KW-0805">Transcription regulation</keyword>
<feature type="compositionally biased region" description="Low complexity" evidence="7">
    <location>
        <begin position="482"/>
        <end position="493"/>
    </location>
</feature>
<organism evidence="9 10">
    <name type="scientific">Salix dunnii</name>
    <dbReference type="NCBI Taxonomy" id="1413687"/>
    <lineage>
        <taxon>Eukaryota</taxon>
        <taxon>Viridiplantae</taxon>
        <taxon>Streptophyta</taxon>
        <taxon>Embryophyta</taxon>
        <taxon>Tracheophyta</taxon>
        <taxon>Spermatophyta</taxon>
        <taxon>Magnoliopsida</taxon>
        <taxon>eudicotyledons</taxon>
        <taxon>Gunneridae</taxon>
        <taxon>Pentapetalae</taxon>
        <taxon>rosids</taxon>
        <taxon>fabids</taxon>
        <taxon>Malpighiales</taxon>
        <taxon>Salicaceae</taxon>
        <taxon>Saliceae</taxon>
        <taxon>Salix</taxon>
    </lineage>
</organism>
<keyword evidence="5" id="KW-0804">Transcription</keyword>
<evidence type="ECO:0000256" key="4">
    <source>
        <dbReference type="ARBA" id="ARBA00023125"/>
    </source>
</evidence>
<accession>A0A835MP08</accession>
<feature type="region of interest" description="Disordered" evidence="7">
    <location>
        <begin position="1"/>
        <end position="173"/>
    </location>
</feature>
<feature type="compositionally biased region" description="Basic and acidic residues" evidence="7">
    <location>
        <begin position="545"/>
        <end position="555"/>
    </location>
</feature>
<feature type="region of interest" description="Disordered" evidence="7">
    <location>
        <begin position="351"/>
        <end position="570"/>
    </location>
</feature>
<name>A0A835MP08_9ROSI</name>
<dbReference type="EMBL" id="JADGMS010000015">
    <property type="protein sequence ID" value="KAF9668061.1"/>
    <property type="molecule type" value="Genomic_DNA"/>
</dbReference>
<dbReference type="GO" id="GO:0005730">
    <property type="term" value="C:nucleolus"/>
    <property type="evidence" value="ECO:0007669"/>
    <property type="project" value="UniProtKB-SubCell"/>
</dbReference>
<evidence type="ECO:0000256" key="2">
    <source>
        <dbReference type="ARBA" id="ARBA00022853"/>
    </source>
</evidence>
<keyword evidence="4" id="KW-0238">DNA-binding</keyword>
<dbReference type="PANTHER" id="PTHR13468:SF1">
    <property type="entry name" value="PROTEIN DEK"/>
    <property type="match status" value="1"/>
</dbReference>
<feature type="compositionally biased region" description="Basic and acidic residues" evidence="7">
    <location>
        <begin position="133"/>
        <end position="142"/>
    </location>
</feature>
<comment type="subcellular location">
    <subcellularLocation>
        <location evidence="1">Nucleus</location>
        <location evidence="1">Nucleolus</location>
    </subcellularLocation>
</comment>
<dbReference type="InterPro" id="IPR044198">
    <property type="entry name" value="DEK"/>
</dbReference>
<feature type="compositionally biased region" description="Low complexity" evidence="7">
    <location>
        <begin position="501"/>
        <end position="512"/>
    </location>
</feature>
<protein>
    <recommendedName>
        <fullName evidence="8">DEK-C domain-containing protein</fullName>
    </recommendedName>
</protein>
<feature type="compositionally biased region" description="Basic and acidic residues" evidence="7">
    <location>
        <begin position="517"/>
        <end position="536"/>
    </location>
</feature>
<dbReference type="PANTHER" id="PTHR13468">
    <property type="entry name" value="DEK PROTEIN"/>
    <property type="match status" value="1"/>
</dbReference>
<dbReference type="GO" id="GO:0003677">
    <property type="term" value="F:DNA binding"/>
    <property type="evidence" value="ECO:0007669"/>
    <property type="project" value="UniProtKB-KW"/>
</dbReference>
<reference evidence="9 10" key="1">
    <citation type="submission" date="2020-10" db="EMBL/GenBank/DDBJ databases">
        <title>Plant Genome Project.</title>
        <authorList>
            <person name="Zhang R.-G."/>
        </authorList>
    </citation>
    <scope>NUCLEOTIDE SEQUENCE [LARGE SCALE GENOMIC DNA]</scope>
    <source>
        <strain evidence="9">FAFU-HL-1</strain>
        <tissue evidence="9">Leaf</tissue>
    </source>
</reference>
<evidence type="ECO:0000313" key="9">
    <source>
        <dbReference type="EMBL" id="KAF9668061.1"/>
    </source>
</evidence>
<feature type="compositionally biased region" description="Basic and acidic residues" evidence="7">
    <location>
        <begin position="58"/>
        <end position="96"/>
    </location>
</feature>
<evidence type="ECO:0000256" key="5">
    <source>
        <dbReference type="ARBA" id="ARBA00023163"/>
    </source>
</evidence>
<dbReference type="Pfam" id="PF08766">
    <property type="entry name" value="DEK_C"/>
    <property type="match status" value="1"/>
</dbReference>
<dbReference type="Gene3D" id="1.10.10.60">
    <property type="entry name" value="Homeodomain-like"/>
    <property type="match status" value="1"/>
</dbReference>
<proteinExistence type="predicted"/>
<dbReference type="FunFam" id="1.10.10.60:FF:000220">
    <property type="entry name" value="DEK domain-containing chromatin associated protein"/>
    <property type="match status" value="1"/>
</dbReference>
<evidence type="ECO:0000256" key="7">
    <source>
        <dbReference type="SAM" id="MobiDB-lite"/>
    </source>
</evidence>
<gene>
    <name evidence="9" type="ORF">SADUNF_Sadunf15G0088100</name>
</gene>
<dbReference type="PROSITE" id="PS51998">
    <property type="entry name" value="DEK_C"/>
    <property type="match status" value="1"/>
</dbReference>
<sequence length="653" mass="72985">MASETLEEKKPGEESPLAEDSKLDPQKEQTESEGPKEVTENEAKEVTANEAEEEADNEEKKELEEADNEEKKEVEETEKEGAEKEESLGNDEKEGEKEEEEVGRKKAKRGSKRSSKDSAKKKEKEPVTPGSERPTRERKMVERYSSPEAGRSATKPLSIEKGRGTPLKDIPNGMQSDRFNLNFGNVKPVKVPYRCFDIGNMLLVTCFEVLTVEPIVQCILMKKKRGREKKSFGRYAVLDEVAFKLSKRKPDDNLQMLHVILFGKKGKVHNLKRNIGQFSGYVWVENEDKQKAKVREKLDKCFKEKLMDFCDVLNIPINRSAVKKEELTVKILEFLESPHATTDVLLADMEQKGKKRKVSTGKSASPVEASTTPAKKQKQKPQSGQKRKRSSKNDEDDDEDKAESPVTKDDLEEDNENEAEKKEESDHEESKSEEEEDEPKEQIPPKKVSKKSVKQSSAVKISEKATPSKKSTPAKPVKSQVKSTKNTSGSSSKKGAKDTDGSSSYVSKSKGSASKKLKVEKENPKDRSTSSKDKITGKKQSTKSPSKDTAKDQGKVKSNKKAKAEPTRQEMHAVVVNILKEVDFNTATLSDILRQLGTHFGIDLMHRKAEVKDIITDVINSMSDDEEEGEGEDADDNAEGGDDVDKDGDEDDD</sequence>
<feature type="compositionally biased region" description="Basic residues" evidence="7">
    <location>
        <begin position="375"/>
        <end position="390"/>
    </location>
</feature>
<keyword evidence="2" id="KW-0156">Chromatin regulator</keyword>
<evidence type="ECO:0000256" key="6">
    <source>
        <dbReference type="ARBA" id="ARBA00023242"/>
    </source>
</evidence>
<keyword evidence="10" id="KW-1185">Reference proteome</keyword>
<dbReference type="OrthoDB" id="849775at2759"/>
<dbReference type="SUPFAM" id="SSF109715">
    <property type="entry name" value="DEK C-terminal domain"/>
    <property type="match status" value="1"/>
</dbReference>
<keyword evidence="6" id="KW-0539">Nucleus</keyword>
<feature type="compositionally biased region" description="Basic and acidic residues" evidence="7">
    <location>
        <begin position="114"/>
        <end position="126"/>
    </location>
</feature>
<dbReference type="GO" id="GO:2000779">
    <property type="term" value="P:regulation of double-strand break repair"/>
    <property type="evidence" value="ECO:0007669"/>
    <property type="project" value="TreeGrafter"/>
</dbReference>
<evidence type="ECO:0000313" key="10">
    <source>
        <dbReference type="Proteomes" id="UP000657918"/>
    </source>
</evidence>
<dbReference type="GO" id="GO:0042393">
    <property type="term" value="F:histone binding"/>
    <property type="evidence" value="ECO:0007669"/>
    <property type="project" value="TreeGrafter"/>
</dbReference>
<dbReference type="Proteomes" id="UP000657918">
    <property type="component" value="Unassembled WGS sequence"/>
</dbReference>
<feature type="domain" description="DEK-C" evidence="8">
    <location>
        <begin position="565"/>
        <end position="620"/>
    </location>
</feature>
<comment type="caution">
    <text evidence="9">The sequence shown here is derived from an EMBL/GenBank/DDBJ whole genome shotgun (WGS) entry which is preliminary data.</text>
</comment>
<evidence type="ECO:0000256" key="3">
    <source>
        <dbReference type="ARBA" id="ARBA00023015"/>
    </source>
</evidence>